<keyword evidence="1" id="KW-0347">Helicase</keyword>
<dbReference type="EMBL" id="KV918792">
    <property type="protein sequence ID" value="OSX79364.1"/>
    <property type="molecule type" value="Genomic_DNA"/>
</dbReference>
<name>A0A1X6PET0_PORUM</name>
<dbReference type="GO" id="GO:0016787">
    <property type="term" value="F:hydrolase activity"/>
    <property type="evidence" value="ECO:0007669"/>
    <property type="project" value="UniProtKB-KW"/>
</dbReference>
<dbReference type="GO" id="GO:0000723">
    <property type="term" value="P:telomere maintenance"/>
    <property type="evidence" value="ECO:0007669"/>
    <property type="project" value="InterPro"/>
</dbReference>
<keyword evidence="1" id="KW-0227">DNA damage</keyword>
<reference evidence="3 4" key="1">
    <citation type="submission" date="2017-03" db="EMBL/GenBank/DDBJ databases">
        <title>WGS assembly of Porphyra umbilicalis.</title>
        <authorList>
            <person name="Brawley S.H."/>
            <person name="Blouin N.A."/>
            <person name="Ficko-Blean E."/>
            <person name="Wheeler G.L."/>
            <person name="Lohr M."/>
            <person name="Goodson H.V."/>
            <person name="Jenkins J.W."/>
            <person name="Blaby-Haas C.E."/>
            <person name="Helliwell K.E."/>
            <person name="Chan C."/>
            <person name="Marriage T."/>
            <person name="Bhattacharya D."/>
            <person name="Klein A.S."/>
            <person name="Badis Y."/>
            <person name="Brodie J."/>
            <person name="Cao Y."/>
            <person name="Collen J."/>
            <person name="Dittami S.M."/>
            <person name="Gachon C.M."/>
            <person name="Green B.R."/>
            <person name="Karpowicz S."/>
            <person name="Kim J.W."/>
            <person name="Kudahl U."/>
            <person name="Lin S."/>
            <person name="Michel G."/>
            <person name="Mittag M."/>
            <person name="Olson B.J."/>
            <person name="Pangilinan J."/>
            <person name="Peng Y."/>
            <person name="Qiu H."/>
            <person name="Shu S."/>
            <person name="Singer J.T."/>
            <person name="Smith A.G."/>
            <person name="Sprecher B.N."/>
            <person name="Wagner V."/>
            <person name="Wang W."/>
            <person name="Wang Z.-Y."/>
            <person name="Yan J."/>
            <person name="Yarish C."/>
            <person name="Zoeuner-Riek S."/>
            <person name="Zhuang Y."/>
            <person name="Zou Y."/>
            <person name="Lindquist E.A."/>
            <person name="Grimwood J."/>
            <person name="Barry K."/>
            <person name="Rokhsar D.S."/>
            <person name="Schmutz J."/>
            <person name="Stiller J.W."/>
            <person name="Grossman A.R."/>
            <person name="Prochnik S.E."/>
        </authorList>
    </citation>
    <scope>NUCLEOTIDE SEQUENCE [LARGE SCALE GENOMIC DNA]</scope>
    <source>
        <strain evidence="3">4086291</strain>
    </source>
</reference>
<keyword evidence="1" id="KW-0233">DNA recombination</keyword>
<sequence length="447" mass="49533">MAANQSWTLVFARLFENGVSTFITGGPGVGKSIFLRCFTSFLRSRLPQPGSVVVAAPTGSAAKTAKGVTFHSFCGFPKNYKMQGDDPAHEAAHLLGQDRWKPIARRLAKVEVLLLDEISMVAADKLDVINKLLRQSRRQGSPPFLVYTFGDFLQLKPTIGALAFTARCWRPLFGDGMLELTRVHRQEQPDFVQAIRDARLGRCTEFVQKHMDECFVDDEAYEALGCTVLHLMPRHNDVIAHNAKCLLRLCLGDRPQDFVAVDSVKADPNRDRSLRDPDVHNVSPFSRDAAFLDCIAPLRVQHCCGARVMLVCNNLLAIGLFHGSIGNVRDYDCDGSPVVRFENHQVVAGTRVGTHGVRDAGVDWIEVACTPVDFEACFFSCPGALAVRRLTLTEAVLDVGEAFGAGMVLAAMSRVPEKRRMHVRSFSGSRLLADPEAVRFYRMSIRW</sequence>
<dbReference type="EC" id="5.6.2.3" evidence="1"/>
<dbReference type="GO" id="GO:0006281">
    <property type="term" value="P:DNA repair"/>
    <property type="evidence" value="ECO:0007669"/>
    <property type="project" value="UniProtKB-KW"/>
</dbReference>
<comment type="catalytic activity">
    <reaction evidence="1">
        <text>ATP + H2O = ADP + phosphate + H(+)</text>
        <dbReference type="Rhea" id="RHEA:13065"/>
        <dbReference type="ChEBI" id="CHEBI:15377"/>
        <dbReference type="ChEBI" id="CHEBI:15378"/>
        <dbReference type="ChEBI" id="CHEBI:30616"/>
        <dbReference type="ChEBI" id="CHEBI:43474"/>
        <dbReference type="ChEBI" id="CHEBI:456216"/>
        <dbReference type="EC" id="5.6.2.3"/>
    </reaction>
</comment>
<dbReference type="InterPro" id="IPR010285">
    <property type="entry name" value="DNA_helicase_pif1-like_DEAD"/>
</dbReference>
<dbReference type="OrthoDB" id="416437at2759"/>
<dbReference type="InterPro" id="IPR027417">
    <property type="entry name" value="P-loop_NTPase"/>
</dbReference>
<evidence type="ECO:0000259" key="2">
    <source>
        <dbReference type="Pfam" id="PF05970"/>
    </source>
</evidence>
<proteinExistence type="inferred from homology"/>
<dbReference type="GO" id="GO:0005524">
    <property type="term" value="F:ATP binding"/>
    <property type="evidence" value="ECO:0007669"/>
    <property type="project" value="UniProtKB-KW"/>
</dbReference>
<dbReference type="InterPro" id="IPR051055">
    <property type="entry name" value="PIF1_helicase"/>
</dbReference>
<dbReference type="Pfam" id="PF05970">
    <property type="entry name" value="PIF1"/>
    <property type="match status" value="1"/>
</dbReference>
<keyword evidence="1" id="KW-0378">Hydrolase</keyword>
<dbReference type="PANTHER" id="PTHR47642">
    <property type="entry name" value="ATP-DEPENDENT DNA HELICASE"/>
    <property type="match status" value="1"/>
</dbReference>
<dbReference type="GO" id="GO:0006310">
    <property type="term" value="P:DNA recombination"/>
    <property type="evidence" value="ECO:0007669"/>
    <property type="project" value="UniProtKB-KW"/>
</dbReference>
<feature type="domain" description="DNA helicase Pif1-like DEAD-box helicase" evidence="2">
    <location>
        <begin position="14"/>
        <end position="189"/>
    </location>
</feature>
<dbReference type="Proteomes" id="UP000218209">
    <property type="component" value="Unassembled WGS sequence"/>
</dbReference>
<dbReference type="SUPFAM" id="SSF52540">
    <property type="entry name" value="P-loop containing nucleoside triphosphate hydrolases"/>
    <property type="match status" value="2"/>
</dbReference>
<protein>
    <recommendedName>
        <fullName evidence="1">ATP-dependent DNA helicase</fullName>
        <ecNumber evidence="1">5.6.2.3</ecNumber>
    </recommendedName>
</protein>
<keyword evidence="1" id="KW-0547">Nucleotide-binding</keyword>
<comment type="cofactor">
    <cofactor evidence="1">
        <name>Mg(2+)</name>
        <dbReference type="ChEBI" id="CHEBI:18420"/>
    </cofactor>
</comment>
<gene>
    <name evidence="3" type="ORF">BU14_0079s0008</name>
</gene>
<organism evidence="3 4">
    <name type="scientific">Porphyra umbilicalis</name>
    <name type="common">Purple laver</name>
    <name type="synonym">Red alga</name>
    <dbReference type="NCBI Taxonomy" id="2786"/>
    <lineage>
        <taxon>Eukaryota</taxon>
        <taxon>Rhodophyta</taxon>
        <taxon>Bangiophyceae</taxon>
        <taxon>Bangiales</taxon>
        <taxon>Bangiaceae</taxon>
        <taxon>Porphyra</taxon>
    </lineage>
</organism>
<dbReference type="GO" id="GO:0043139">
    <property type="term" value="F:5'-3' DNA helicase activity"/>
    <property type="evidence" value="ECO:0007669"/>
    <property type="project" value="UniProtKB-EC"/>
</dbReference>
<dbReference type="Gene3D" id="3.40.50.300">
    <property type="entry name" value="P-loop containing nucleotide triphosphate hydrolases"/>
    <property type="match status" value="1"/>
</dbReference>
<keyword evidence="1" id="KW-0067">ATP-binding</keyword>
<keyword evidence="4" id="KW-1185">Reference proteome</keyword>
<comment type="similarity">
    <text evidence="1">Belongs to the helicase family.</text>
</comment>
<keyword evidence="1" id="KW-0234">DNA repair</keyword>
<accession>A0A1X6PET0</accession>
<evidence type="ECO:0000256" key="1">
    <source>
        <dbReference type="RuleBase" id="RU363044"/>
    </source>
</evidence>
<evidence type="ECO:0000313" key="3">
    <source>
        <dbReference type="EMBL" id="OSX79364.1"/>
    </source>
</evidence>
<evidence type="ECO:0000313" key="4">
    <source>
        <dbReference type="Proteomes" id="UP000218209"/>
    </source>
</evidence>
<dbReference type="AlphaFoldDB" id="A0A1X6PET0"/>